<dbReference type="InterPro" id="IPR013785">
    <property type="entry name" value="Aldolase_TIM"/>
</dbReference>
<reference evidence="8" key="1">
    <citation type="journal article" date="2014" name="Genome Biol. Evol.">
        <title>Pangenome evidence for extensive interdomain horizontal transfer affecting lineage core and shell genes in uncultured planktonic thaumarchaeota and euryarchaeota.</title>
        <authorList>
            <person name="Deschamps P."/>
            <person name="Zivanovic Y."/>
            <person name="Moreira D."/>
            <person name="Rodriguez-Valera F."/>
            <person name="Lopez-Garcia P."/>
        </authorList>
    </citation>
    <scope>NUCLEOTIDE SEQUENCE</scope>
</reference>
<evidence type="ECO:0000259" key="7">
    <source>
        <dbReference type="PROSITE" id="PS51918"/>
    </source>
</evidence>
<dbReference type="Gene3D" id="3.20.20.70">
    <property type="entry name" value="Aldolase class I"/>
    <property type="match status" value="1"/>
</dbReference>
<sequence>MFFSQVINNDLKHTSSNMTREAILYEKRPNDKVLCTACARYCEIGKGQIGLCGIRGNENGKLDLYVYGKVIAGHVDPIEKKPVIHYNPGSKIFSIATTGCNWLCKYCQNSDISQRRKVEGVDMTPEEVANTAVEYGAQGIAYTYNQPSIFIEFARDCGIAARKRGLFNIFVSNGYDTPEVVKMMDEFLDCITVDFKGSAEPEFTRKFIGVPDPQPIFDTILEIRDKTKIHTEITDLIVPQVGDNLEYARKLAKFVYDELGPETVIHFLRFHPDYKMMEYPSTPVKTLEKHYEIAKSEGLKYVYLGNVPGHPWEHTYCAGCNEIVVKRFGFDIQEWHLDKNNKCKFCGNQIPITGSLAKGYKQERFQFVV</sequence>
<evidence type="ECO:0000256" key="1">
    <source>
        <dbReference type="ARBA" id="ARBA00022485"/>
    </source>
</evidence>
<dbReference type="InterPro" id="IPR058240">
    <property type="entry name" value="rSAM_sf"/>
</dbReference>
<dbReference type="InterPro" id="IPR007197">
    <property type="entry name" value="rSAM"/>
</dbReference>
<keyword evidence="4 6" id="KW-0408">Iron</keyword>
<gene>
    <name evidence="8" type="primary">pflA</name>
    <name evidence="8" type="synonym">pflC</name>
    <name evidence="8" type="synonym">pflE</name>
</gene>
<evidence type="ECO:0000256" key="4">
    <source>
        <dbReference type="ARBA" id="ARBA00023004"/>
    </source>
</evidence>
<dbReference type="InterPro" id="IPR016431">
    <property type="entry name" value="Pyrv-formate_lyase-activ_prd"/>
</dbReference>
<evidence type="ECO:0000313" key="8">
    <source>
        <dbReference type="EMBL" id="AIF09712.1"/>
    </source>
</evidence>
<feature type="domain" description="Radical SAM core" evidence="7">
    <location>
        <begin position="85"/>
        <end position="300"/>
    </location>
</feature>
<keyword evidence="3 6" id="KW-0479">Metal-binding</keyword>
<dbReference type="SUPFAM" id="SSF102114">
    <property type="entry name" value="Radical SAM enzymes"/>
    <property type="match status" value="1"/>
</dbReference>
<dbReference type="GO" id="GO:0046872">
    <property type="term" value="F:metal ion binding"/>
    <property type="evidence" value="ECO:0007669"/>
    <property type="project" value="UniProtKB-KW"/>
</dbReference>
<dbReference type="EC" id="1.97.1.4" evidence="8"/>
<dbReference type="GO" id="GO:0051539">
    <property type="term" value="F:4 iron, 4 sulfur cluster binding"/>
    <property type="evidence" value="ECO:0007669"/>
    <property type="project" value="UniProtKB-KW"/>
</dbReference>
<feature type="binding site" evidence="6">
    <location>
        <position position="107"/>
    </location>
    <ligand>
        <name>[4Fe-4S] cluster</name>
        <dbReference type="ChEBI" id="CHEBI:49883"/>
        <note>4Fe-4S-S-AdoMet</note>
    </ligand>
</feature>
<feature type="binding site" evidence="6">
    <location>
        <position position="100"/>
    </location>
    <ligand>
        <name>[4Fe-4S] cluster</name>
        <dbReference type="ChEBI" id="CHEBI:49883"/>
        <note>4Fe-4S-S-AdoMet</note>
    </ligand>
</feature>
<dbReference type="GO" id="GO:0043365">
    <property type="term" value="F:[formate-C-acetyltransferase]-activating enzyme activity"/>
    <property type="evidence" value="ECO:0007669"/>
    <property type="project" value="UniProtKB-EC"/>
</dbReference>
<dbReference type="EMBL" id="KF900871">
    <property type="protein sequence ID" value="AIF09712.1"/>
    <property type="molecule type" value="Genomic_DNA"/>
</dbReference>
<evidence type="ECO:0000256" key="3">
    <source>
        <dbReference type="ARBA" id="ARBA00022723"/>
    </source>
</evidence>
<dbReference type="SFLD" id="SFLDG01101">
    <property type="entry name" value="Uncharacterised_Radical_SAM_Su"/>
    <property type="match status" value="1"/>
</dbReference>
<protein>
    <submittedName>
        <fullName evidence="8">Radical SAM domain-containing protein (PflA, pflC, pflE)</fullName>
        <ecNumber evidence="8">1.97.1.4</ecNumber>
    </submittedName>
</protein>
<dbReference type="AlphaFoldDB" id="A0A075H5F2"/>
<dbReference type="InterPro" id="IPR034457">
    <property type="entry name" value="Organic_radical-activating"/>
</dbReference>
<accession>A0A075H5F2</accession>
<dbReference type="PIRSF" id="PIRSF004869">
    <property type="entry name" value="PflX_prd"/>
    <property type="match status" value="1"/>
</dbReference>
<dbReference type="CDD" id="cd01335">
    <property type="entry name" value="Radical_SAM"/>
    <property type="match status" value="1"/>
</dbReference>
<feature type="binding site" evidence="6">
    <location>
        <position position="104"/>
    </location>
    <ligand>
        <name>[4Fe-4S] cluster</name>
        <dbReference type="ChEBI" id="CHEBI:49883"/>
        <note>4Fe-4S-S-AdoMet</note>
    </ligand>
</feature>
<keyword evidence="5 6" id="KW-0411">Iron-sulfur</keyword>
<evidence type="ECO:0000256" key="6">
    <source>
        <dbReference type="PIRSR" id="PIRSR004869-50"/>
    </source>
</evidence>
<organism evidence="8">
    <name type="scientific">uncultured marine thaumarchaeote KM3_40_C06</name>
    <dbReference type="NCBI Taxonomy" id="1456142"/>
    <lineage>
        <taxon>Archaea</taxon>
        <taxon>Nitrososphaerota</taxon>
        <taxon>environmental samples</taxon>
    </lineage>
</organism>
<name>A0A075H5F2_9ARCH</name>
<comment type="cofactor">
    <cofactor evidence="6">
        <name>[4Fe-4S] cluster</name>
        <dbReference type="ChEBI" id="CHEBI:49883"/>
    </cofactor>
    <text evidence="6">Binds 1 [4Fe-4S] cluster. The cluster is coordinated with 3 cysteines and an exchangeable S-adenosyl-L-methionine.</text>
</comment>
<dbReference type="SFLD" id="SFLDS00029">
    <property type="entry name" value="Radical_SAM"/>
    <property type="match status" value="1"/>
</dbReference>
<evidence type="ECO:0000256" key="5">
    <source>
        <dbReference type="ARBA" id="ARBA00023014"/>
    </source>
</evidence>
<dbReference type="Pfam" id="PF04055">
    <property type="entry name" value="Radical_SAM"/>
    <property type="match status" value="1"/>
</dbReference>
<keyword evidence="8" id="KW-0560">Oxidoreductase</keyword>
<dbReference type="PANTHER" id="PTHR30352">
    <property type="entry name" value="PYRUVATE FORMATE-LYASE-ACTIVATING ENZYME"/>
    <property type="match status" value="1"/>
</dbReference>
<evidence type="ECO:0000256" key="2">
    <source>
        <dbReference type="ARBA" id="ARBA00022691"/>
    </source>
</evidence>
<proteinExistence type="predicted"/>
<keyword evidence="2 6" id="KW-0949">S-adenosyl-L-methionine</keyword>
<dbReference type="InterPro" id="IPR027596">
    <property type="entry name" value="AmmeMemoSam_rS"/>
</dbReference>
<keyword evidence="1" id="KW-0004">4Fe-4S</keyword>
<dbReference type="NCBIfam" id="TIGR04337">
    <property type="entry name" value="AmmeMemoSam_rS"/>
    <property type="match status" value="1"/>
</dbReference>
<dbReference type="PANTHER" id="PTHR30352:SF5">
    <property type="entry name" value="PYRUVATE FORMATE-LYASE 1-ACTIVATING ENZYME"/>
    <property type="match status" value="1"/>
</dbReference>
<dbReference type="PROSITE" id="PS51918">
    <property type="entry name" value="RADICAL_SAM"/>
    <property type="match status" value="1"/>
</dbReference>